<name>A0A811U7P0_CERCA</name>
<accession>A0A811U7P0</accession>
<dbReference type="OrthoDB" id="6159439at2759"/>
<organism evidence="2 3">
    <name type="scientific">Ceratitis capitata</name>
    <name type="common">Mediterranean fruit fly</name>
    <name type="synonym">Tephritis capitata</name>
    <dbReference type="NCBI Taxonomy" id="7213"/>
    <lineage>
        <taxon>Eukaryota</taxon>
        <taxon>Metazoa</taxon>
        <taxon>Ecdysozoa</taxon>
        <taxon>Arthropoda</taxon>
        <taxon>Hexapoda</taxon>
        <taxon>Insecta</taxon>
        <taxon>Pterygota</taxon>
        <taxon>Neoptera</taxon>
        <taxon>Endopterygota</taxon>
        <taxon>Diptera</taxon>
        <taxon>Brachycera</taxon>
        <taxon>Muscomorpha</taxon>
        <taxon>Tephritoidea</taxon>
        <taxon>Tephritidae</taxon>
        <taxon>Ceratitis</taxon>
        <taxon>Ceratitis</taxon>
    </lineage>
</organism>
<gene>
    <name evidence="2" type="ORF">CCAP1982_LOCUS3576</name>
</gene>
<proteinExistence type="predicted"/>
<evidence type="ECO:0000313" key="2">
    <source>
        <dbReference type="EMBL" id="CAD6994841.1"/>
    </source>
</evidence>
<dbReference type="EMBL" id="CAJHJT010000001">
    <property type="protein sequence ID" value="CAD6994841.1"/>
    <property type="molecule type" value="Genomic_DNA"/>
</dbReference>
<dbReference type="Proteomes" id="UP000606786">
    <property type="component" value="Unassembled WGS sequence"/>
</dbReference>
<keyword evidence="3" id="KW-1185">Reference proteome</keyword>
<sequence>MVECRPMPTHPQPLHLLLCQRHMAAAVHHSASNHHPPHPHVHTNSALSGHHHNNGIQITLQRPLIIHHHQSLGYYGHPASAMHSGPPEFISAGAVHSEPVTTLGNSGIPANGKYTNGISATLTSNATMVMRDHLVVMNPFRPVKLTTRSID</sequence>
<dbReference type="AlphaFoldDB" id="A0A811U7P0"/>
<comment type="caution">
    <text evidence="2">The sequence shown here is derived from an EMBL/GenBank/DDBJ whole genome shotgun (WGS) entry which is preliminary data.</text>
</comment>
<protein>
    <submittedName>
        <fullName evidence="2">(Mediterranean fruit fly) hypothetical protein</fullName>
    </submittedName>
</protein>
<evidence type="ECO:0000313" key="3">
    <source>
        <dbReference type="Proteomes" id="UP000606786"/>
    </source>
</evidence>
<feature type="compositionally biased region" description="Basic residues" evidence="1">
    <location>
        <begin position="31"/>
        <end position="41"/>
    </location>
</feature>
<evidence type="ECO:0000256" key="1">
    <source>
        <dbReference type="SAM" id="MobiDB-lite"/>
    </source>
</evidence>
<reference evidence="2" key="1">
    <citation type="submission" date="2020-11" db="EMBL/GenBank/DDBJ databases">
        <authorList>
            <person name="Whitehead M."/>
        </authorList>
    </citation>
    <scope>NUCLEOTIDE SEQUENCE</scope>
    <source>
        <strain evidence="2">EGII</strain>
    </source>
</reference>
<feature type="region of interest" description="Disordered" evidence="1">
    <location>
        <begin position="27"/>
        <end position="52"/>
    </location>
</feature>